<comment type="similarity">
    <text evidence="2">Belongs to the protein kinase superfamily. NEK Ser/Thr protein kinase family. NIMA subfamily.</text>
</comment>
<evidence type="ECO:0000256" key="10">
    <source>
        <dbReference type="ARBA" id="ARBA00022842"/>
    </source>
</evidence>
<evidence type="ECO:0000256" key="1">
    <source>
        <dbReference type="ARBA" id="ARBA00001946"/>
    </source>
</evidence>
<keyword evidence="4" id="KW-0723">Serine/threonine-protein kinase</keyword>
<dbReference type="Gene3D" id="3.30.200.20">
    <property type="entry name" value="Phosphorylase Kinase, domain 1"/>
    <property type="match status" value="1"/>
</dbReference>
<dbReference type="OrthoDB" id="248923at2759"/>
<feature type="region of interest" description="Disordered" evidence="14">
    <location>
        <begin position="529"/>
        <end position="562"/>
    </location>
</feature>
<keyword evidence="10" id="KW-0460">Magnesium</keyword>
<feature type="compositionally biased region" description="Polar residues" evidence="14">
    <location>
        <begin position="529"/>
        <end position="546"/>
    </location>
</feature>
<evidence type="ECO:0000256" key="12">
    <source>
        <dbReference type="ARBA" id="ARBA00048679"/>
    </source>
</evidence>
<dbReference type="PROSITE" id="PS00108">
    <property type="entry name" value="PROTEIN_KINASE_ST"/>
    <property type="match status" value="1"/>
</dbReference>
<dbReference type="SMART" id="SM00220">
    <property type="entry name" value="S_TKc"/>
    <property type="match status" value="1"/>
</dbReference>
<dbReference type="eggNOG" id="KOG0589">
    <property type="taxonomic scope" value="Eukaryota"/>
</dbReference>
<dbReference type="InterPro" id="IPR017441">
    <property type="entry name" value="Protein_kinase_ATP_BS"/>
</dbReference>
<dbReference type="Gene3D" id="1.10.510.10">
    <property type="entry name" value="Transferase(Phosphotransferase) domain 1"/>
    <property type="match status" value="1"/>
</dbReference>
<organism evidence="16 17">
    <name type="scientific">Tetrahymena thermophila (strain SB210)</name>
    <dbReference type="NCBI Taxonomy" id="312017"/>
    <lineage>
        <taxon>Eukaryota</taxon>
        <taxon>Sar</taxon>
        <taxon>Alveolata</taxon>
        <taxon>Ciliophora</taxon>
        <taxon>Intramacronucleata</taxon>
        <taxon>Oligohymenophorea</taxon>
        <taxon>Hymenostomatida</taxon>
        <taxon>Tetrahymenina</taxon>
        <taxon>Tetrahymenidae</taxon>
        <taxon>Tetrahymena</taxon>
    </lineage>
</organism>
<dbReference type="PANTHER" id="PTHR44899">
    <property type="entry name" value="CAMK FAMILY PROTEIN KINASE"/>
    <property type="match status" value="1"/>
</dbReference>
<feature type="compositionally biased region" description="Polar residues" evidence="14">
    <location>
        <begin position="618"/>
        <end position="642"/>
    </location>
</feature>
<reference evidence="17" key="1">
    <citation type="journal article" date="2006" name="PLoS Biol.">
        <title>Macronuclear genome sequence of the ciliate Tetrahymena thermophila, a model eukaryote.</title>
        <authorList>
            <person name="Eisen J.A."/>
            <person name="Coyne R.S."/>
            <person name="Wu M."/>
            <person name="Wu D."/>
            <person name="Thiagarajan M."/>
            <person name="Wortman J.R."/>
            <person name="Badger J.H."/>
            <person name="Ren Q."/>
            <person name="Amedeo P."/>
            <person name="Jones K.M."/>
            <person name="Tallon L.J."/>
            <person name="Delcher A.L."/>
            <person name="Salzberg S.L."/>
            <person name="Silva J.C."/>
            <person name="Haas B.J."/>
            <person name="Majoros W.H."/>
            <person name="Farzad M."/>
            <person name="Carlton J.M."/>
            <person name="Smith R.K. Jr."/>
            <person name="Garg J."/>
            <person name="Pearlman R.E."/>
            <person name="Karrer K.M."/>
            <person name="Sun L."/>
            <person name="Manning G."/>
            <person name="Elde N.C."/>
            <person name="Turkewitz A.P."/>
            <person name="Asai D.J."/>
            <person name="Wilkes D.E."/>
            <person name="Wang Y."/>
            <person name="Cai H."/>
            <person name="Collins K."/>
            <person name="Stewart B.A."/>
            <person name="Lee S.R."/>
            <person name="Wilamowska K."/>
            <person name="Weinberg Z."/>
            <person name="Ruzzo W.L."/>
            <person name="Wloga D."/>
            <person name="Gaertig J."/>
            <person name="Frankel J."/>
            <person name="Tsao C.-C."/>
            <person name="Gorovsky M.A."/>
            <person name="Keeling P.J."/>
            <person name="Waller R.F."/>
            <person name="Patron N.J."/>
            <person name="Cherry J.M."/>
            <person name="Stover N.A."/>
            <person name="Krieger C.J."/>
            <person name="del Toro C."/>
            <person name="Ryder H.F."/>
            <person name="Williamson S.C."/>
            <person name="Barbeau R.A."/>
            <person name="Hamilton E.P."/>
            <person name="Orias E."/>
        </authorList>
    </citation>
    <scope>NUCLEOTIDE SEQUENCE [LARGE SCALE GENOMIC DNA]</scope>
    <source>
        <strain evidence="17">SB210</strain>
    </source>
</reference>
<feature type="compositionally biased region" description="Acidic residues" evidence="14">
    <location>
        <begin position="688"/>
        <end position="697"/>
    </location>
</feature>
<dbReference type="PROSITE" id="PS50011">
    <property type="entry name" value="PROTEIN_KINASE_DOM"/>
    <property type="match status" value="1"/>
</dbReference>
<evidence type="ECO:0000256" key="7">
    <source>
        <dbReference type="ARBA" id="ARBA00022741"/>
    </source>
</evidence>
<sequence length="794" mass="91317">MDNYIKIELVGKGNFGLAVLVQSKINRKYYIMKIIDILRLDQRQRQDALNEVKFLKELGHPFIIAYRESFVDKDRYLCIVMDYCEEGDLYNQIIEQKKTGQGFTEQQILEWFVQICFGLKFIHDRRILHRDLKTQNIFLTKSKQIKIGDFGIAKVLQNTCEMAKTAIGTPYYLSPEICQQKPYNQKTDIWSLGCILYELCTLRHAFDAKHQQGLVLKILKGNYPSIPNCYSPQLSDLIGEMLQRHPAKRPSVKKILEKQFLANTINKILANMVQQSSNRKGTSSQNDVQVIQQLAEGIQSNNIERQITKNDENQAPLAKQQQEQQKSNIQNSNQQPQSLNSSFLRQLYQHQNQIQNPQQQQQIASNCDSIIQQQKLQYLQNQQEYKEKQGVQNQISYSQSAIKQNGEEFRTPIQEKKINNLYGSSSSDQQQSTTLAEIKSQFPSFQMNGGVGQQQANQISLNLGNQQIQMKNNIQGNQANINNIQLINKNENQILQNNGVRQSSLTRQDNINPYQNYKNIQSIQNPLRRSFDGSQDNSIYQNQKSTSPLLQNQNNSNNKIVSPLYHKSSNKIINPQQNNVYTSIPPLANQNQAVRSSIEHLSNPLLPSLSSSSISSSRKQQGNSGSLANIPLPNQNHQKNSLSQIPNFSLPQIQQQQSDQQIQKQRSNSINSILSNQKKQFNNTQQSDSDEDFEEPEDQRVKCEFLGVDGIQIPGMSEKDSIFNRIEALKVYLERNLGEDLFIQIYQEIQLQDQNLSETDQTKRINSILNVDQQKFIPLIYQMIFCEDSYYTNS</sequence>
<dbReference type="OMA" id="MENDCLY"/>
<accession>Q23DQ8</accession>
<dbReference type="EC" id="2.7.11.1" evidence="3"/>
<dbReference type="EMBL" id="GG662712">
    <property type="protein sequence ID" value="EAR94643.2"/>
    <property type="molecule type" value="Genomic_DNA"/>
</dbReference>
<evidence type="ECO:0000259" key="15">
    <source>
        <dbReference type="PROSITE" id="PS50011"/>
    </source>
</evidence>
<evidence type="ECO:0000256" key="6">
    <source>
        <dbReference type="ARBA" id="ARBA00022723"/>
    </source>
</evidence>
<dbReference type="STRING" id="312017.Q23DQ8"/>
<evidence type="ECO:0000256" key="14">
    <source>
        <dbReference type="SAM" id="MobiDB-lite"/>
    </source>
</evidence>
<comment type="catalytic activity">
    <reaction evidence="12">
        <text>L-seryl-[protein] + ATP = O-phospho-L-seryl-[protein] + ADP + H(+)</text>
        <dbReference type="Rhea" id="RHEA:17989"/>
        <dbReference type="Rhea" id="RHEA-COMP:9863"/>
        <dbReference type="Rhea" id="RHEA-COMP:11604"/>
        <dbReference type="ChEBI" id="CHEBI:15378"/>
        <dbReference type="ChEBI" id="CHEBI:29999"/>
        <dbReference type="ChEBI" id="CHEBI:30616"/>
        <dbReference type="ChEBI" id="CHEBI:83421"/>
        <dbReference type="ChEBI" id="CHEBI:456216"/>
        <dbReference type="EC" id="2.7.11.1"/>
    </reaction>
</comment>
<evidence type="ECO:0000256" key="5">
    <source>
        <dbReference type="ARBA" id="ARBA00022679"/>
    </source>
</evidence>
<keyword evidence="5" id="KW-0808">Transferase</keyword>
<dbReference type="HOGENOM" id="CLU_353961_0_0_1"/>
<evidence type="ECO:0000313" key="16">
    <source>
        <dbReference type="EMBL" id="EAR94643.2"/>
    </source>
</evidence>
<dbReference type="CDD" id="cd08215">
    <property type="entry name" value="STKc_Nek"/>
    <property type="match status" value="1"/>
</dbReference>
<dbReference type="KEGG" id="tet:TTHERM_00046330"/>
<dbReference type="GO" id="GO:0046872">
    <property type="term" value="F:metal ion binding"/>
    <property type="evidence" value="ECO:0007669"/>
    <property type="project" value="UniProtKB-KW"/>
</dbReference>
<protein>
    <recommendedName>
        <fullName evidence="3">non-specific serine/threonine protein kinase</fullName>
        <ecNumber evidence="3">2.7.11.1</ecNumber>
    </recommendedName>
</protein>
<dbReference type="AlphaFoldDB" id="Q23DQ8"/>
<evidence type="ECO:0000313" key="17">
    <source>
        <dbReference type="Proteomes" id="UP000009168"/>
    </source>
</evidence>
<dbReference type="InParanoid" id="Q23DQ8"/>
<dbReference type="InterPro" id="IPR000719">
    <property type="entry name" value="Prot_kinase_dom"/>
</dbReference>
<name>Q23DQ8_TETTS</name>
<proteinExistence type="inferred from homology"/>
<dbReference type="GeneID" id="7832870"/>
<evidence type="ECO:0000256" key="4">
    <source>
        <dbReference type="ARBA" id="ARBA00022527"/>
    </source>
</evidence>
<keyword evidence="9 13" id="KW-0067">ATP-binding</keyword>
<keyword evidence="7 13" id="KW-0547">Nucleotide-binding</keyword>
<keyword evidence="8 16" id="KW-0418">Kinase</keyword>
<evidence type="ECO:0000256" key="8">
    <source>
        <dbReference type="ARBA" id="ARBA00022777"/>
    </source>
</evidence>
<dbReference type="Proteomes" id="UP000009168">
    <property type="component" value="Unassembled WGS sequence"/>
</dbReference>
<dbReference type="FunFam" id="1.10.510.10:FF:000172">
    <property type="entry name" value="serine/threonine-protein kinase Nek1 isoform X1"/>
    <property type="match status" value="1"/>
</dbReference>
<feature type="binding site" evidence="13">
    <location>
        <position position="33"/>
    </location>
    <ligand>
        <name>ATP</name>
        <dbReference type="ChEBI" id="CHEBI:30616"/>
    </ligand>
</feature>
<dbReference type="InterPro" id="IPR011009">
    <property type="entry name" value="Kinase-like_dom_sf"/>
</dbReference>
<dbReference type="PANTHER" id="PTHR44899:SF3">
    <property type="entry name" value="SERINE_THREONINE-PROTEIN KINASE NEK1"/>
    <property type="match status" value="1"/>
</dbReference>
<dbReference type="Pfam" id="PF00069">
    <property type="entry name" value="Pkinase"/>
    <property type="match status" value="1"/>
</dbReference>
<feature type="domain" description="Protein kinase" evidence="15">
    <location>
        <begin position="4"/>
        <end position="261"/>
    </location>
</feature>
<evidence type="ECO:0000256" key="11">
    <source>
        <dbReference type="ARBA" id="ARBA00047899"/>
    </source>
</evidence>
<feature type="region of interest" description="Disordered" evidence="14">
    <location>
        <begin position="675"/>
        <end position="698"/>
    </location>
</feature>
<comment type="catalytic activity">
    <reaction evidence="11">
        <text>L-threonyl-[protein] + ATP = O-phospho-L-threonyl-[protein] + ADP + H(+)</text>
        <dbReference type="Rhea" id="RHEA:46608"/>
        <dbReference type="Rhea" id="RHEA-COMP:11060"/>
        <dbReference type="Rhea" id="RHEA-COMP:11605"/>
        <dbReference type="ChEBI" id="CHEBI:15378"/>
        <dbReference type="ChEBI" id="CHEBI:30013"/>
        <dbReference type="ChEBI" id="CHEBI:30616"/>
        <dbReference type="ChEBI" id="CHEBI:61977"/>
        <dbReference type="ChEBI" id="CHEBI:456216"/>
        <dbReference type="EC" id="2.7.11.1"/>
    </reaction>
</comment>
<feature type="region of interest" description="Disordered" evidence="14">
    <location>
        <begin position="314"/>
        <end position="337"/>
    </location>
</feature>
<feature type="compositionally biased region" description="Low complexity" evidence="14">
    <location>
        <begin position="547"/>
        <end position="558"/>
    </location>
</feature>
<feature type="region of interest" description="Disordered" evidence="14">
    <location>
        <begin position="609"/>
        <end position="642"/>
    </location>
</feature>
<keyword evidence="17" id="KW-1185">Reference proteome</keyword>
<dbReference type="SUPFAM" id="SSF56112">
    <property type="entry name" value="Protein kinase-like (PK-like)"/>
    <property type="match status" value="1"/>
</dbReference>
<dbReference type="RefSeq" id="XP_001014628.2">
    <property type="nucleotide sequence ID" value="XM_001014628.3"/>
</dbReference>
<evidence type="ECO:0000256" key="13">
    <source>
        <dbReference type="PROSITE-ProRule" id="PRU10141"/>
    </source>
</evidence>
<keyword evidence="6" id="KW-0479">Metal-binding</keyword>
<gene>
    <name evidence="16" type="ORF">TTHERM_00046330</name>
</gene>
<dbReference type="PROSITE" id="PS00107">
    <property type="entry name" value="PROTEIN_KINASE_ATP"/>
    <property type="match status" value="1"/>
</dbReference>
<dbReference type="FunFam" id="3.30.200.20:FF:000097">
    <property type="entry name" value="Probable serine/threonine-protein kinase nek1"/>
    <property type="match status" value="1"/>
</dbReference>
<dbReference type="GO" id="GO:0005524">
    <property type="term" value="F:ATP binding"/>
    <property type="evidence" value="ECO:0007669"/>
    <property type="project" value="UniProtKB-UniRule"/>
</dbReference>
<dbReference type="GO" id="GO:0004674">
    <property type="term" value="F:protein serine/threonine kinase activity"/>
    <property type="evidence" value="ECO:0007669"/>
    <property type="project" value="UniProtKB-KW"/>
</dbReference>
<feature type="compositionally biased region" description="Polar residues" evidence="14">
    <location>
        <begin position="675"/>
        <end position="684"/>
    </location>
</feature>
<comment type="cofactor">
    <cofactor evidence="1">
        <name>Mg(2+)</name>
        <dbReference type="ChEBI" id="CHEBI:18420"/>
    </cofactor>
</comment>
<dbReference type="InterPro" id="IPR008271">
    <property type="entry name" value="Ser/Thr_kinase_AS"/>
</dbReference>
<evidence type="ECO:0000256" key="3">
    <source>
        <dbReference type="ARBA" id="ARBA00012513"/>
    </source>
</evidence>
<dbReference type="InterPro" id="IPR051131">
    <property type="entry name" value="NEK_Ser/Thr_kinase_NIMA"/>
</dbReference>
<evidence type="ECO:0000256" key="9">
    <source>
        <dbReference type="ARBA" id="ARBA00022840"/>
    </source>
</evidence>
<evidence type="ECO:0000256" key="2">
    <source>
        <dbReference type="ARBA" id="ARBA00010886"/>
    </source>
</evidence>